<evidence type="ECO:0000313" key="2">
    <source>
        <dbReference type="Proteomes" id="UP001269375"/>
    </source>
</evidence>
<proteinExistence type="predicted"/>
<sequence length="71" mass="8412">MNRINPDKLKHSKWTAATPQNKEKHFMVTALIRDDDDHVIDVILEAVMTHRETTLPWQALKDDTTWLMGWR</sequence>
<dbReference type="NCBIfam" id="TIGR02450">
    <property type="entry name" value="TIGR02450 family Trp-rich protein"/>
    <property type="match status" value="1"/>
</dbReference>
<name>A0ABU1GVB3_9GAMM</name>
<gene>
    <name evidence="1" type="ORF">QC825_05330</name>
</gene>
<dbReference type="InterPro" id="IPR012663">
    <property type="entry name" value="CHP02450_Tryp"/>
</dbReference>
<comment type="caution">
    <text evidence="1">The sequence shown here is derived from an EMBL/GenBank/DDBJ whole genome shotgun (WGS) entry which is preliminary data.</text>
</comment>
<dbReference type="Proteomes" id="UP001269375">
    <property type="component" value="Unassembled WGS sequence"/>
</dbReference>
<accession>A0ABU1GVB3</accession>
<evidence type="ECO:0000313" key="1">
    <source>
        <dbReference type="EMBL" id="MDR5895491.1"/>
    </source>
</evidence>
<dbReference type="RefSeq" id="WP_251591462.1">
    <property type="nucleotide sequence ID" value="NZ_JAMLJI010000001.1"/>
</dbReference>
<reference evidence="1 2" key="1">
    <citation type="submission" date="2023-04" db="EMBL/GenBank/DDBJ databases">
        <title>A long-awaited taxogenomic arrangement of the family Halomonadaceae.</title>
        <authorList>
            <person name="De La Haba R."/>
            <person name="Chuvochina M."/>
            <person name="Wittouck S."/>
            <person name="Arahal D.R."/>
            <person name="Sanchez-Porro C."/>
            <person name="Hugenholtz P."/>
            <person name="Ventosa A."/>
        </authorList>
    </citation>
    <scope>NUCLEOTIDE SEQUENCE [LARGE SCALE GENOMIC DNA]</scope>
    <source>
        <strain evidence="1 2">DSM 22428</strain>
    </source>
</reference>
<dbReference type="EMBL" id="JARWAO010000002">
    <property type="protein sequence ID" value="MDR5895491.1"/>
    <property type="molecule type" value="Genomic_DNA"/>
</dbReference>
<keyword evidence="2" id="KW-1185">Reference proteome</keyword>
<dbReference type="Pfam" id="PF09493">
    <property type="entry name" value="DUF2389"/>
    <property type="match status" value="1"/>
</dbReference>
<organism evidence="1 2">
    <name type="scientific">Larsenimonas suaedae</name>
    <dbReference type="NCBI Taxonomy" id="1851019"/>
    <lineage>
        <taxon>Bacteria</taxon>
        <taxon>Pseudomonadati</taxon>
        <taxon>Pseudomonadota</taxon>
        <taxon>Gammaproteobacteria</taxon>
        <taxon>Oceanospirillales</taxon>
        <taxon>Halomonadaceae</taxon>
        <taxon>Larsenimonas</taxon>
    </lineage>
</organism>
<protein>
    <submittedName>
        <fullName evidence="1">TIGR02450 family Trp-rich protein</fullName>
    </submittedName>
</protein>